<dbReference type="EMBL" id="CP027403">
    <property type="protein sequence ID" value="AVL47328.1"/>
    <property type="molecule type" value="Genomic_DNA"/>
</dbReference>
<sequence>MIKGEKKTFLFQGLKRFSLGIKMAILLTKLMYGRYKNFLGVFFKKRQIAINHAINSLKIGILCFRLGIKMPLLKARLFNA</sequence>
<organism evidence="1 2">
    <name type="scientific">Campylobacter jejuni subsp. doylei</name>
    <dbReference type="NCBI Taxonomy" id="32021"/>
    <lineage>
        <taxon>Bacteria</taxon>
        <taxon>Pseudomonadati</taxon>
        <taxon>Campylobacterota</taxon>
        <taxon>Epsilonproteobacteria</taxon>
        <taxon>Campylobacterales</taxon>
        <taxon>Campylobacteraceae</taxon>
        <taxon>Campylobacter</taxon>
    </lineage>
</organism>
<dbReference type="AlphaFoldDB" id="A0AAD0HBN1"/>
<evidence type="ECO:0000313" key="2">
    <source>
        <dbReference type="Proteomes" id="UP000239717"/>
    </source>
</evidence>
<reference evidence="2" key="1">
    <citation type="submission" date="2018-03" db="EMBL/GenBank/DDBJ databases">
        <title>FDA dAtabase for Regulatory Grade micrObial Sequences (FDA-ARGOS): Supporting development and validation of Infectious Disease Dx tests.</title>
        <authorList>
            <person name="Kerrigan L."/>
            <person name="Tallon L."/>
            <person name="Sadzewicz L."/>
            <person name="Sengamalay N."/>
            <person name="Ott S."/>
            <person name="Godinez A."/>
            <person name="Nagaraj S."/>
            <person name="Vavikolanu K."/>
            <person name="Vyas G."/>
            <person name="Nadendla S."/>
            <person name="George J."/>
            <person name="Sichtig H."/>
        </authorList>
    </citation>
    <scope>NUCLEOTIDE SEQUENCE [LARGE SCALE GENOMIC DNA]</scope>
    <source>
        <strain evidence="2">FDAARGOS_295</strain>
    </source>
</reference>
<proteinExistence type="predicted"/>
<name>A0AAD0HBN1_CAMJU</name>
<dbReference type="Proteomes" id="UP000239717">
    <property type="component" value="Chromosome"/>
</dbReference>
<accession>A0AAD0HBN1</accession>
<protein>
    <submittedName>
        <fullName evidence="1">Uncharacterized protein</fullName>
    </submittedName>
</protein>
<evidence type="ECO:0000313" key="1">
    <source>
        <dbReference type="EMBL" id="AVL47328.1"/>
    </source>
</evidence>
<gene>
    <name evidence="1" type="ORF">CEP74_05895</name>
</gene>